<comment type="caution">
    <text evidence="2">The sequence shown here is derived from an EMBL/GenBank/DDBJ whole genome shotgun (WGS) entry which is preliminary data.</text>
</comment>
<proteinExistence type="predicted"/>
<reference evidence="2" key="1">
    <citation type="journal article" date="2019" name="bioRxiv">
        <title>The Genome of the Zebra Mussel, Dreissena polymorpha: A Resource for Invasive Species Research.</title>
        <authorList>
            <person name="McCartney M.A."/>
            <person name="Auch B."/>
            <person name="Kono T."/>
            <person name="Mallez S."/>
            <person name="Zhang Y."/>
            <person name="Obille A."/>
            <person name="Becker A."/>
            <person name="Abrahante J.E."/>
            <person name="Garbe J."/>
            <person name="Badalamenti J.P."/>
            <person name="Herman A."/>
            <person name="Mangelson H."/>
            <person name="Liachko I."/>
            <person name="Sullivan S."/>
            <person name="Sone E.D."/>
            <person name="Koren S."/>
            <person name="Silverstein K.A.T."/>
            <person name="Beckman K.B."/>
            <person name="Gohl D.M."/>
        </authorList>
    </citation>
    <scope>NUCLEOTIDE SEQUENCE</scope>
    <source>
        <strain evidence="2">Duluth1</strain>
        <tissue evidence="2">Whole animal</tissue>
    </source>
</reference>
<gene>
    <name evidence="2" type="ORF">DPMN_074463</name>
</gene>
<dbReference type="EMBL" id="JAIWYP010000015">
    <property type="protein sequence ID" value="KAH3699507.1"/>
    <property type="molecule type" value="Genomic_DNA"/>
</dbReference>
<organism evidence="2 3">
    <name type="scientific">Dreissena polymorpha</name>
    <name type="common">Zebra mussel</name>
    <name type="synonym">Mytilus polymorpha</name>
    <dbReference type="NCBI Taxonomy" id="45954"/>
    <lineage>
        <taxon>Eukaryota</taxon>
        <taxon>Metazoa</taxon>
        <taxon>Spiralia</taxon>
        <taxon>Lophotrochozoa</taxon>
        <taxon>Mollusca</taxon>
        <taxon>Bivalvia</taxon>
        <taxon>Autobranchia</taxon>
        <taxon>Heteroconchia</taxon>
        <taxon>Euheterodonta</taxon>
        <taxon>Imparidentia</taxon>
        <taxon>Neoheterodontei</taxon>
        <taxon>Myida</taxon>
        <taxon>Dreissenoidea</taxon>
        <taxon>Dreissenidae</taxon>
        <taxon>Dreissena</taxon>
    </lineage>
</organism>
<reference evidence="2" key="2">
    <citation type="submission" date="2020-11" db="EMBL/GenBank/DDBJ databases">
        <authorList>
            <person name="McCartney M.A."/>
            <person name="Auch B."/>
            <person name="Kono T."/>
            <person name="Mallez S."/>
            <person name="Becker A."/>
            <person name="Gohl D.M."/>
            <person name="Silverstein K.A.T."/>
            <person name="Koren S."/>
            <person name="Bechman K.B."/>
            <person name="Herman A."/>
            <person name="Abrahante J.E."/>
            <person name="Garbe J."/>
        </authorList>
    </citation>
    <scope>NUCLEOTIDE SEQUENCE</scope>
    <source>
        <strain evidence="2">Duluth1</strain>
        <tissue evidence="2">Whole animal</tissue>
    </source>
</reference>
<name>A0A9D3YFE4_DREPO</name>
<dbReference type="Proteomes" id="UP000828390">
    <property type="component" value="Unassembled WGS sequence"/>
</dbReference>
<dbReference type="AlphaFoldDB" id="A0A9D3YFE4"/>
<evidence type="ECO:0000256" key="1">
    <source>
        <dbReference type="SAM" id="MobiDB-lite"/>
    </source>
</evidence>
<feature type="region of interest" description="Disordered" evidence="1">
    <location>
        <begin position="30"/>
        <end position="51"/>
    </location>
</feature>
<evidence type="ECO:0000313" key="3">
    <source>
        <dbReference type="Proteomes" id="UP000828390"/>
    </source>
</evidence>
<evidence type="ECO:0000313" key="2">
    <source>
        <dbReference type="EMBL" id="KAH3699507.1"/>
    </source>
</evidence>
<accession>A0A9D3YFE4</accession>
<protein>
    <submittedName>
        <fullName evidence="2">Uncharacterized protein</fullName>
    </submittedName>
</protein>
<sequence>MGDRKNAPTAGIEPFALNPPGTLAAPWIPSKSFNIPPTPLTRNLGSAPADH</sequence>
<feature type="compositionally biased region" description="Polar residues" evidence="1">
    <location>
        <begin position="31"/>
        <end position="44"/>
    </location>
</feature>
<keyword evidence="3" id="KW-1185">Reference proteome</keyword>